<accession>A0A318KS45</accession>
<name>A0A318KS45_9FIRM</name>
<dbReference type="GO" id="GO:0000287">
    <property type="term" value="F:magnesium ion binding"/>
    <property type="evidence" value="ECO:0007669"/>
    <property type="project" value="TreeGrafter"/>
</dbReference>
<protein>
    <recommendedName>
        <fullName evidence="3">HAD family phosphatase</fullName>
    </recommendedName>
</protein>
<dbReference type="NCBIfam" id="TIGR01484">
    <property type="entry name" value="HAD-SF-IIB"/>
    <property type="match status" value="1"/>
</dbReference>
<dbReference type="SFLD" id="SFLDG01140">
    <property type="entry name" value="C2.B:_Phosphomannomutase_and_P"/>
    <property type="match status" value="1"/>
</dbReference>
<dbReference type="Pfam" id="PF08282">
    <property type="entry name" value="Hydrolase_3"/>
    <property type="match status" value="1"/>
</dbReference>
<dbReference type="RefSeq" id="WP_022938234.1">
    <property type="nucleotide sequence ID" value="NZ_CABKRQ010000005.1"/>
</dbReference>
<dbReference type="SFLD" id="SFLDS00003">
    <property type="entry name" value="Haloacid_Dehalogenase"/>
    <property type="match status" value="1"/>
</dbReference>
<organism evidence="1 2">
    <name type="scientific">Dielma fastidiosa</name>
    <dbReference type="NCBI Taxonomy" id="1034346"/>
    <lineage>
        <taxon>Bacteria</taxon>
        <taxon>Bacillati</taxon>
        <taxon>Bacillota</taxon>
        <taxon>Erysipelotrichia</taxon>
        <taxon>Erysipelotrichales</taxon>
        <taxon>Erysipelotrichaceae</taxon>
        <taxon>Dielma</taxon>
    </lineage>
</organism>
<dbReference type="STRING" id="1034346.GCA_000313565_01929"/>
<evidence type="ECO:0000313" key="1">
    <source>
        <dbReference type="EMBL" id="PXX80651.1"/>
    </source>
</evidence>
<evidence type="ECO:0000313" key="2">
    <source>
        <dbReference type="Proteomes" id="UP000247612"/>
    </source>
</evidence>
<keyword evidence="2" id="KW-1185">Reference proteome</keyword>
<dbReference type="GO" id="GO:0005829">
    <property type="term" value="C:cytosol"/>
    <property type="evidence" value="ECO:0007669"/>
    <property type="project" value="TreeGrafter"/>
</dbReference>
<dbReference type="AlphaFoldDB" id="A0A318KS45"/>
<dbReference type="Gene3D" id="3.30.1240.10">
    <property type="match status" value="1"/>
</dbReference>
<dbReference type="PANTHER" id="PTHR10000:SF8">
    <property type="entry name" value="HAD SUPERFAMILY HYDROLASE-LIKE, TYPE 3"/>
    <property type="match status" value="1"/>
</dbReference>
<dbReference type="InterPro" id="IPR023214">
    <property type="entry name" value="HAD_sf"/>
</dbReference>
<dbReference type="Gene3D" id="3.40.50.1000">
    <property type="entry name" value="HAD superfamily/HAD-like"/>
    <property type="match status" value="1"/>
</dbReference>
<dbReference type="EMBL" id="QJKH01000003">
    <property type="protein sequence ID" value="PXX80651.1"/>
    <property type="molecule type" value="Genomic_DNA"/>
</dbReference>
<dbReference type="InterPro" id="IPR036412">
    <property type="entry name" value="HAD-like_sf"/>
</dbReference>
<dbReference type="PANTHER" id="PTHR10000">
    <property type="entry name" value="PHOSPHOSERINE PHOSPHATASE"/>
    <property type="match status" value="1"/>
</dbReference>
<dbReference type="NCBIfam" id="TIGR00099">
    <property type="entry name" value="Cof-subfamily"/>
    <property type="match status" value="1"/>
</dbReference>
<dbReference type="InterPro" id="IPR006379">
    <property type="entry name" value="HAD-SF_hydro_IIB"/>
</dbReference>
<dbReference type="SUPFAM" id="SSF56784">
    <property type="entry name" value="HAD-like"/>
    <property type="match status" value="1"/>
</dbReference>
<reference evidence="1 2" key="1">
    <citation type="submission" date="2018-05" db="EMBL/GenBank/DDBJ databases">
        <title>Genomic Encyclopedia of Type Strains, Phase IV (KMG-IV): sequencing the most valuable type-strain genomes for metagenomic binning, comparative biology and taxonomic classification.</title>
        <authorList>
            <person name="Goeker M."/>
        </authorList>
    </citation>
    <scope>NUCLEOTIDE SEQUENCE [LARGE SCALE GENOMIC DNA]</scope>
    <source>
        <strain evidence="1 2">JC118</strain>
    </source>
</reference>
<comment type="caution">
    <text evidence="1">The sequence shown here is derived from an EMBL/GenBank/DDBJ whole genome shotgun (WGS) entry which is preliminary data.</text>
</comment>
<proteinExistence type="predicted"/>
<sequence length="267" mass="30015">MKTVKMIMCDLDGTLLTSANSVSDRTKKAIKMARQAGLYFGIATGRPPYAVSELIKIWGIEEDIDCIVGFNGAQLIDYTLNESRLNYPLSSANQLEIMKHYENEGINFMLYEQDGIYTQKVDVVSERLSRNNRLPRRELTDEILSHEHPKLLISCPKEKMARVEEVMSQIHIENVRGVHSQPDLFEIFDARNSKSRGIEQIARLHGFTLDHVMAFGDEDNDLEMLKECGIGVVMANGSQKALAIADEITASNLDDGVAQRIEALLNQ</sequence>
<dbReference type="GO" id="GO:0016791">
    <property type="term" value="F:phosphatase activity"/>
    <property type="evidence" value="ECO:0007669"/>
    <property type="project" value="TreeGrafter"/>
</dbReference>
<dbReference type="InterPro" id="IPR000150">
    <property type="entry name" value="Cof"/>
</dbReference>
<dbReference type="Proteomes" id="UP000247612">
    <property type="component" value="Unassembled WGS sequence"/>
</dbReference>
<gene>
    <name evidence="1" type="ORF">DES51_103247</name>
</gene>
<evidence type="ECO:0008006" key="3">
    <source>
        <dbReference type="Google" id="ProtNLM"/>
    </source>
</evidence>